<evidence type="ECO:0000313" key="5">
    <source>
        <dbReference type="Proteomes" id="UP000019202"/>
    </source>
</evidence>
<evidence type="ECO:0000313" key="4">
    <source>
        <dbReference type="EMBL" id="CDL81861.1"/>
    </source>
</evidence>
<proteinExistence type="inferred from homology"/>
<dbReference type="CDD" id="cd06460">
    <property type="entry name" value="M32_Taq"/>
    <property type="match status" value="1"/>
</dbReference>
<feature type="binding site" evidence="2">
    <location>
        <position position="258"/>
    </location>
    <ligand>
        <name>Zn(2+)</name>
        <dbReference type="ChEBI" id="CHEBI:29105"/>
        <note>catalytic</note>
    </ligand>
</feature>
<keyword evidence="1" id="KW-0482">Metalloprotease</keyword>
<dbReference type="STRING" id="1427518.XSR1_160076"/>
<feature type="active site" description="Proton donor/acceptor" evidence="3">
    <location>
        <position position="259"/>
    </location>
</feature>
<dbReference type="GeneID" id="97123454"/>
<evidence type="ECO:0000256" key="2">
    <source>
        <dbReference type="PIRSR" id="PIRSR006615-1"/>
    </source>
</evidence>
<dbReference type="Gene3D" id="1.10.1370.30">
    <property type="match status" value="1"/>
</dbReference>
<comment type="similarity">
    <text evidence="1">Belongs to the peptidase M32 family.</text>
</comment>
<name>W1IW63_9GAMM</name>
<dbReference type="PANTHER" id="PTHR34217:SF1">
    <property type="entry name" value="CARBOXYPEPTIDASE 1"/>
    <property type="match status" value="1"/>
</dbReference>
<dbReference type="Pfam" id="PF02074">
    <property type="entry name" value="Peptidase_M32"/>
    <property type="match status" value="1"/>
</dbReference>
<comment type="catalytic activity">
    <reaction evidence="1">
        <text>Release of a C-terminal amino acid with broad specificity, except for -Pro.</text>
        <dbReference type="EC" id="3.4.17.19"/>
    </reaction>
</comment>
<dbReference type="InterPro" id="IPR001333">
    <property type="entry name" value="Peptidase_M32_Taq"/>
</dbReference>
<dbReference type="GO" id="GO:0046872">
    <property type="term" value="F:metal ion binding"/>
    <property type="evidence" value="ECO:0007669"/>
    <property type="project" value="UniProtKB-KW"/>
</dbReference>
<protein>
    <recommendedName>
        <fullName evidence="1">Metal-dependent carboxypeptidase</fullName>
        <ecNumber evidence="1">3.4.17.19</ecNumber>
    </recommendedName>
</protein>
<comment type="cofactor">
    <cofactor evidence="2">
        <name>Zn(2+)</name>
        <dbReference type="ChEBI" id="CHEBI:29105"/>
    </cofactor>
    <text evidence="2">Binds 1 zinc ion per subunit.</text>
</comment>
<dbReference type="PRINTS" id="PR00998">
    <property type="entry name" value="CRBOXYPTASET"/>
</dbReference>
<dbReference type="EMBL" id="CBXF010000068">
    <property type="protein sequence ID" value="CDL81861.1"/>
    <property type="molecule type" value="Genomic_DNA"/>
</dbReference>
<feature type="binding site" evidence="2">
    <location>
        <position position="288"/>
    </location>
    <ligand>
        <name>Zn(2+)</name>
        <dbReference type="ChEBI" id="CHEBI:29105"/>
        <note>catalytic</note>
    </ligand>
</feature>
<keyword evidence="5" id="KW-1185">Reference proteome</keyword>
<evidence type="ECO:0000256" key="3">
    <source>
        <dbReference type="PIRSR" id="PIRSR006615-2"/>
    </source>
</evidence>
<dbReference type="EC" id="3.4.17.19" evidence="1"/>
<organism evidence="4 5">
    <name type="scientific">Xenorhabdus szentirmaii DSM 16338</name>
    <dbReference type="NCBI Taxonomy" id="1427518"/>
    <lineage>
        <taxon>Bacteria</taxon>
        <taxon>Pseudomonadati</taxon>
        <taxon>Pseudomonadota</taxon>
        <taxon>Gammaproteobacteria</taxon>
        <taxon>Enterobacterales</taxon>
        <taxon>Morganellaceae</taxon>
        <taxon>Xenorhabdus</taxon>
    </lineage>
</organism>
<comment type="function">
    <text evidence="1">Broad specificity carboxypetidase that releases amino acids sequentially from the C-terminus, including neutral, aromatic, polar and basic residues.</text>
</comment>
<keyword evidence="1 2" id="KW-0479">Metal-binding</keyword>
<feature type="binding site" evidence="2">
    <location>
        <position position="262"/>
    </location>
    <ligand>
        <name>Zn(2+)</name>
        <dbReference type="ChEBI" id="CHEBI:29105"/>
        <note>catalytic</note>
    </ligand>
</feature>
<comment type="caution">
    <text evidence="4">The sequence shown here is derived from an EMBL/GenBank/DDBJ whole genome shotgun (WGS) entry which is preliminary data.</text>
</comment>
<dbReference type="PROSITE" id="PS52034">
    <property type="entry name" value="PEPTIDASE_M32"/>
    <property type="match status" value="1"/>
</dbReference>
<reference evidence="4" key="1">
    <citation type="submission" date="2013-11" db="EMBL/GenBank/DDBJ databases">
        <title>Draft genome sequence and annotation of the entomopathogenic bacteria, Xenorhabdus cabanillasi strain JM26 and Xenorhabdus szentirmai strain DSM 16338.</title>
        <authorList>
            <person name="Gualtieri M."/>
            <person name="Ogier J.C."/>
            <person name="Pages S."/>
            <person name="Givaudan A."/>
            <person name="Gaudriault S."/>
        </authorList>
    </citation>
    <scope>NUCLEOTIDE SEQUENCE [LARGE SCALE GENOMIC DNA]</scope>
    <source>
        <strain evidence="4">DSM 16338</strain>
    </source>
</reference>
<dbReference type="GO" id="GO:0006508">
    <property type="term" value="P:proteolysis"/>
    <property type="evidence" value="ECO:0007669"/>
    <property type="project" value="UniProtKB-UniRule"/>
</dbReference>
<keyword evidence="1" id="KW-0645">Protease</keyword>
<accession>W1IW63</accession>
<keyword evidence="1 4" id="KW-0378">Hydrolase</keyword>
<dbReference type="OrthoDB" id="9772308at2"/>
<keyword evidence="1 4" id="KW-0121">Carboxypeptidase</keyword>
<keyword evidence="2" id="KW-0862">Zinc</keyword>
<dbReference type="GO" id="GO:0004181">
    <property type="term" value="F:metallocarboxypeptidase activity"/>
    <property type="evidence" value="ECO:0007669"/>
    <property type="project" value="UniProtKB-UniRule"/>
</dbReference>
<dbReference type="RefSeq" id="WP_038235808.1">
    <property type="nucleotide sequence ID" value="NZ_CAWLWS010000068.1"/>
</dbReference>
<dbReference type="PIRSF" id="PIRSF006615">
    <property type="entry name" value="Zn_crbxpep_Taq"/>
    <property type="match status" value="1"/>
</dbReference>
<sequence length="488" mass="57048">MKYYKKLEILMNKWSSLYNANMMLHWDQRTMIPIRSHALRSEQISLLSTMQNEILASQEISELLSYIDIRILNDWQKSNIREIRRLHNMATKLPENLVNQLSKATMKCEKVWYIQANQTNPKSIEKYFHEVITLTREMAHSLGSSINISAYDALLEQHQPGLREHLITPILNQIESFSTSFASIRKILPEEKFTWPIISKDQQKKFARKLMSEMKFDFRKGRLDESHHPFTGGISGDIRVCSYFKPNNIILGISAIMHEMGHASYESRLPRKFRGQPVGDSRGMCIHEGIALLFEKQIGHSSEYLEYLSKKLKHKFGYPNHFNKENLLHYFNTIKRSGVRVSSDDFTYPAHIIIRYKIEKELISGDLSVKNLNDRWHDLYNLYLGITPSAHEGPWQDIHWAAGYFGYFPCYLIGNVIAAQLFNNAGKEFEIKSEINQGKFDEIQKWLTEKVYMKSSFYEFEDLITSSCGKTLNADDFIENLKERFNNQ</sequence>
<gene>
    <name evidence="4" type="ORF">XSR1_160076</name>
</gene>
<dbReference type="SUPFAM" id="SSF55486">
    <property type="entry name" value="Metalloproteases ('zincins'), catalytic domain"/>
    <property type="match status" value="1"/>
</dbReference>
<dbReference type="PANTHER" id="PTHR34217">
    <property type="entry name" value="METAL-DEPENDENT CARBOXYPEPTIDASE"/>
    <property type="match status" value="1"/>
</dbReference>
<evidence type="ECO:0000256" key="1">
    <source>
        <dbReference type="PIRNR" id="PIRNR006615"/>
    </source>
</evidence>
<dbReference type="Proteomes" id="UP000019202">
    <property type="component" value="Unassembled WGS sequence"/>
</dbReference>
<dbReference type="AlphaFoldDB" id="W1IW63"/>